<evidence type="ECO:0000256" key="1">
    <source>
        <dbReference type="PROSITE-ProRule" id="PRU01005"/>
    </source>
</evidence>
<keyword evidence="3" id="KW-0732">Signal</keyword>
<dbReference type="Pfam" id="PF01549">
    <property type="entry name" value="ShK"/>
    <property type="match status" value="1"/>
</dbReference>
<feature type="disulfide bond" evidence="1">
    <location>
        <begin position="323"/>
        <end position="336"/>
    </location>
</feature>
<feature type="signal peptide" evidence="3">
    <location>
        <begin position="1"/>
        <end position="20"/>
    </location>
</feature>
<sequence length="686" mass="79262">MNLLSITSIFLAISTVPTWQKCSFPSYIRQKRKEGGWSGWTFETMYGNFSRHWIERKEVQATRPDELTFTLRSQSNSYCRRGDSCFKTTLLYKWECLDARPHHLFVIKEIRSNSITLVCARLRPLDGRNIIKVSSAEITYSTMKICNSDVDLSHHGWPWIAAPQRTWVPCPKLGGFLFHQFHNNANKPTCSYAWKTSRMESECVTTEGLLMFFPTPSCNPFSDHKEKFARFQCWGNWTHKKNSFVILGYDFDPAHYVLKLPRHLPTSENEIASATMYNRVNLKISSDGQWNGSTLQFQLTRSQSGTCIDENIGCDKVVARKKCHHRKYKSYCKKSCNLCHLAPSEEPECEIPEYLRGSWTWYESNFYDNVQIRRNEVIFRLFGKFVCKSINEEKRSFLLITTSRNGCLPRLICLNIKKLDYEVLLLKISHTTLDPDSSFERLCDFREDRQPIGSTIHSSGYKILLPENKGWFNNCGLDGSISANFNLAKGGVTCDGTLSDWNRRSCGSSDTLNTQTKSCSDYSKHNYYYKCEAFYKINSDQSYLITSYGRHEPYKYNCWVIDSIVHSAPYPTWIQAARMRDAQCSLSSARQLVDTTEVDITVQMHKDHREKVCEGPAPILPNTTRKNIKIFPKGTRDDSYQPPKRENGPTTYEESKEILNSSRVISLDIFHLLAVTIPVILLQYDR</sequence>
<dbReference type="InterPro" id="IPR003582">
    <property type="entry name" value="ShKT_dom"/>
</dbReference>
<evidence type="ECO:0000313" key="5">
    <source>
        <dbReference type="EMBL" id="CAD5121498.1"/>
    </source>
</evidence>
<dbReference type="AlphaFoldDB" id="A0A7I8VZ06"/>
<feature type="domain" description="ShKT" evidence="4">
    <location>
        <begin position="307"/>
        <end position="339"/>
    </location>
</feature>
<feature type="compositionally biased region" description="Basic and acidic residues" evidence="2">
    <location>
        <begin position="634"/>
        <end position="653"/>
    </location>
</feature>
<feature type="chain" id="PRO_5029449019" evidence="3">
    <location>
        <begin position="21"/>
        <end position="686"/>
    </location>
</feature>
<name>A0A7I8VZ06_9ANNE</name>
<evidence type="ECO:0000256" key="3">
    <source>
        <dbReference type="SAM" id="SignalP"/>
    </source>
</evidence>
<feature type="region of interest" description="Disordered" evidence="2">
    <location>
        <begin position="632"/>
        <end position="653"/>
    </location>
</feature>
<gene>
    <name evidence="5" type="ORF">DGYR_LOCUS9445</name>
</gene>
<dbReference type="Pfam" id="PF23069">
    <property type="entry name" value="DUF7042"/>
    <property type="match status" value="1"/>
</dbReference>
<dbReference type="OrthoDB" id="5947018at2759"/>
<comment type="caution">
    <text evidence="5">The sequence shown here is derived from an EMBL/GenBank/DDBJ whole genome shotgun (WGS) entry which is preliminary data.</text>
</comment>
<comment type="caution">
    <text evidence="1">Lacks conserved residue(s) required for the propagation of feature annotation.</text>
</comment>
<dbReference type="Proteomes" id="UP000549394">
    <property type="component" value="Unassembled WGS sequence"/>
</dbReference>
<evidence type="ECO:0000259" key="4">
    <source>
        <dbReference type="PROSITE" id="PS51670"/>
    </source>
</evidence>
<dbReference type="PROSITE" id="PS51670">
    <property type="entry name" value="SHKT"/>
    <property type="match status" value="1"/>
</dbReference>
<dbReference type="EMBL" id="CAJFCJ010000014">
    <property type="protein sequence ID" value="CAD5121498.1"/>
    <property type="molecule type" value="Genomic_DNA"/>
</dbReference>
<reference evidence="5 6" key="1">
    <citation type="submission" date="2020-08" db="EMBL/GenBank/DDBJ databases">
        <authorList>
            <person name="Hejnol A."/>
        </authorList>
    </citation>
    <scope>NUCLEOTIDE SEQUENCE [LARGE SCALE GENOMIC DNA]</scope>
</reference>
<proteinExistence type="predicted"/>
<feature type="disulfide bond" evidence="1">
    <location>
        <begin position="314"/>
        <end position="332"/>
    </location>
</feature>
<keyword evidence="6" id="KW-1185">Reference proteome</keyword>
<protein>
    <submittedName>
        <fullName evidence="5">DgyrCDS10002</fullName>
    </submittedName>
</protein>
<dbReference type="InterPro" id="IPR055470">
    <property type="entry name" value="DUF7042"/>
</dbReference>
<evidence type="ECO:0000313" key="6">
    <source>
        <dbReference type="Proteomes" id="UP000549394"/>
    </source>
</evidence>
<evidence type="ECO:0000256" key="2">
    <source>
        <dbReference type="SAM" id="MobiDB-lite"/>
    </source>
</evidence>
<keyword evidence="1" id="KW-1015">Disulfide bond</keyword>
<accession>A0A7I8VZ06</accession>
<organism evidence="5 6">
    <name type="scientific">Dimorphilus gyrociliatus</name>
    <dbReference type="NCBI Taxonomy" id="2664684"/>
    <lineage>
        <taxon>Eukaryota</taxon>
        <taxon>Metazoa</taxon>
        <taxon>Spiralia</taxon>
        <taxon>Lophotrochozoa</taxon>
        <taxon>Annelida</taxon>
        <taxon>Polychaeta</taxon>
        <taxon>Polychaeta incertae sedis</taxon>
        <taxon>Dinophilidae</taxon>
        <taxon>Dimorphilus</taxon>
    </lineage>
</organism>